<comment type="caution">
    <text evidence="2">The sequence shown here is derived from an EMBL/GenBank/DDBJ whole genome shotgun (WGS) entry which is preliminary data.</text>
</comment>
<sequence>MDSSPVLSPGNKAKPDDHHSWPGQPTDFMLLKEQTLDEAPQPPKKAMDYSSSSEEVESSEENEEEGKGEPSEGSRETPGGHSDGDTDSISTMVVHNIEITGTQPTYGGSNMVVQHTPEEEQSLLHANSSG</sequence>
<feature type="region of interest" description="Disordered" evidence="1">
    <location>
        <begin position="1"/>
        <end position="130"/>
    </location>
</feature>
<accession>A0ABQ9VJR3</accession>
<protein>
    <submittedName>
        <fullName evidence="2">Misshapen-like kinase 1</fullName>
    </submittedName>
</protein>
<proteinExistence type="predicted"/>
<feature type="compositionally biased region" description="Acidic residues" evidence="1">
    <location>
        <begin position="54"/>
        <end position="64"/>
    </location>
</feature>
<feature type="compositionally biased region" description="Polar residues" evidence="1">
    <location>
        <begin position="87"/>
        <end position="113"/>
    </location>
</feature>
<organism evidence="2 3">
    <name type="scientific">Saguinus oedipus</name>
    <name type="common">Cotton-top tamarin</name>
    <name type="synonym">Oedipomidas oedipus</name>
    <dbReference type="NCBI Taxonomy" id="9490"/>
    <lineage>
        <taxon>Eukaryota</taxon>
        <taxon>Metazoa</taxon>
        <taxon>Chordata</taxon>
        <taxon>Craniata</taxon>
        <taxon>Vertebrata</taxon>
        <taxon>Euteleostomi</taxon>
        <taxon>Mammalia</taxon>
        <taxon>Eutheria</taxon>
        <taxon>Euarchontoglires</taxon>
        <taxon>Primates</taxon>
        <taxon>Haplorrhini</taxon>
        <taxon>Platyrrhini</taxon>
        <taxon>Cebidae</taxon>
        <taxon>Callitrichinae</taxon>
        <taxon>Saguinus</taxon>
    </lineage>
</organism>
<feature type="compositionally biased region" description="Basic and acidic residues" evidence="1">
    <location>
        <begin position="65"/>
        <end position="75"/>
    </location>
</feature>
<evidence type="ECO:0000313" key="3">
    <source>
        <dbReference type="Proteomes" id="UP001266305"/>
    </source>
</evidence>
<dbReference type="Proteomes" id="UP001266305">
    <property type="component" value="Unassembled WGS sequence"/>
</dbReference>
<dbReference type="EMBL" id="JASSZA010000006">
    <property type="protein sequence ID" value="KAK2109386.1"/>
    <property type="molecule type" value="Genomic_DNA"/>
</dbReference>
<evidence type="ECO:0000313" key="2">
    <source>
        <dbReference type="EMBL" id="KAK2109386.1"/>
    </source>
</evidence>
<gene>
    <name evidence="2" type="primary">MINK1_2</name>
    <name evidence="2" type="ORF">P7K49_014551</name>
</gene>
<keyword evidence="3" id="KW-1185">Reference proteome</keyword>
<evidence type="ECO:0000256" key="1">
    <source>
        <dbReference type="SAM" id="MobiDB-lite"/>
    </source>
</evidence>
<reference evidence="2 3" key="1">
    <citation type="submission" date="2023-05" db="EMBL/GenBank/DDBJ databases">
        <title>B98-5 Cell Line De Novo Hybrid Assembly: An Optical Mapping Approach.</title>
        <authorList>
            <person name="Kananen K."/>
            <person name="Auerbach J.A."/>
            <person name="Kautto E."/>
            <person name="Blachly J.S."/>
        </authorList>
    </citation>
    <scope>NUCLEOTIDE SEQUENCE [LARGE SCALE GENOMIC DNA]</scope>
    <source>
        <strain evidence="2">B95-8</strain>
        <tissue evidence="2">Cell line</tissue>
    </source>
</reference>
<name>A0ABQ9VJR3_SAGOE</name>